<dbReference type="Pfam" id="PF19845">
    <property type="entry name" value="DUF6320"/>
    <property type="match status" value="1"/>
</dbReference>
<evidence type="ECO:0000313" key="2">
    <source>
        <dbReference type="EMBL" id="MBS7528250.1"/>
    </source>
</evidence>
<feature type="transmembrane region" description="Helical" evidence="1">
    <location>
        <begin position="172"/>
        <end position="195"/>
    </location>
</feature>
<keyword evidence="1" id="KW-0472">Membrane</keyword>
<proteinExistence type="predicted"/>
<sequence length="239" mass="27548">MAYCCQCGVELDEHAEKCPLCNFEVPPALVKDRDKNRIYPRAVNAHTHQTDVIKNKILYAYSLVSLAVVLILLVLNSILQPEHKIFQYAMGCIVASILYVFLLLGYIKRLTRILMSLGLLTWLLCMFLDSIDGVFTWSILWAMPIIAVTTLVFVIVRILYRRGKHTNHFIFIPIYICLGLAVLLPLIELIIQYNLFDRFKLTWSLVSTISLVCFSGVVAGLYYQMPEYIKERLIRIFHV</sequence>
<comment type="caution">
    <text evidence="2">The sequence shown here is derived from an EMBL/GenBank/DDBJ whole genome shotgun (WGS) entry which is preliminary data.</text>
</comment>
<name>A0ABS5PSV7_9FIRM</name>
<feature type="transmembrane region" description="Helical" evidence="1">
    <location>
        <begin position="113"/>
        <end position="131"/>
    </location>
</feature>
<feature type="transmembrane region" description="Helical" evidence="1">
    <location>
        <begin position="137"/>
        <end position="160"/>
    </location>
</feature>
<gene>
    <name evidence="2" type="ORF">KHM83_16295</name>
</gene>
<dbReference type="RefSeq" id="WP_213238111.1">
    <property type="nucleotide sequence ID" value="NZ_JAHBCL010000034.1"/>
</dbReference>
<feature type="transmembrane region" description="Helical" evidence="1">
    <location>
        <begin position="201"/>
        <end position="223"/>
    </location>
</feature>
<feature type="transmembrane region" description="Helical" evidence="1">
    <location>
        <begin position="58"/>
        <end position="79"/>
    </location>
</feature>
<evidence type="ECO:0000313" key="3">
    <source>
        <dbReference type="Proteomes" id="UP000746471"/>
    </source>
</evidence>
<dbReference type="InterPro" id="IPR046283">
    <property type="entry name" value="DUF6320"/>
</dbReference>
<evidence type="ECO:0000256" key="1">
    <source>
        <dbReference type="SAM" id="Phobius"/>
    </source>
</evidence>
<reference evidence="2 3" key="1">
    <citation type="submission" date="2021-05" db="EMBL/GenBank/DDBJ databases">
        <title>Fusibacter ferrireducens sp. nov., an anaerobic, sulfur- and Fe-reducing bacterium isolated from the mangrove sediment.</title>
        <authorList>
            <person name="Qiu D."/>
        </authorList>
    </citation>
    <scope>NUCLEOTIDE SEQUENCE [LARGE SCALE GENOMIC DNA]</scope>
    <source>
        <strain evidence="2 3">DSM 12116</strain>
    </source>
</reference>
<evidence type="ECO:0008006" key="4">
    <source>
        <dbReference type="Google" id="ProtNLM"/>
    </source>
</evidence>
<dbReference type="EMBL" id="JAHBCL010000034">
    <property type="protein sequence ID" value="MBS7528250.1"/>
    <property type="molecule type" value="Genomic_DNA"/>
</dbReference>
<organism evidence="2 3">
    <name type="scientific">Fusibacter paucivorans</name>
    <dbReference type="NCBI Taxonomy" id="76009"/>
    <lineage>
        <taxon>Bacteria</taxon>
        <taxon>Bacillati</taxon>
        <taxon>Bacillota</taxon>
        <taxon>Clostridia</taxon>
        <taxon>Eubacteriales</taxon>
        <taxon>Eubacteriales Family XII. Incertae Sedis</taxon>
        <taxon>Fusibacter</taxon>
    </lineage>
</organism>
<protein>
    <recommendedName>
        <fullName evidence="4">Zinc ribbon domain-containing protein</fullName>
    </recommendedName>
</protein>
<feature type="transmembrane region" description="Helical" evidence="1">
    <location>
        <begin position="85"/>
        <end position="106"/>
    </location>
</feature>
<accession>A0ABS5PSV7</accession>
<keyword evidence="3" id="KW-1185">Reference proteome</keyword>
<dbReference type="Proteomes" id="UP000746471">
    <property type="component" value="Unassembled WGS sequence"/>
</dbReference>
<keyword evidence="1" id="KW-0812">Transmembrane</keyword>
<keyword evidence="1" id="KW-1133">Transmembrane helix</keyword>